<keyword evidence="1" id="KW-1133">Transmembrane helix</keyword>
<evidence type="ECO:0000313" key="3">
    <source>
        <dbReference type="EMBL" id="SCP02654.1"/>
    </source>
</evidence>
<dbReference type="OrthoDB" id="377302at2759"/>
<feature type="transmembrane region" description="Helical" evidence="1">
    <location>
        <begin position="176"/>
        <end position="197"/>
    </location>
</feature>
<organism evidence="2 4">
    <name type="scientific">Plasmodium malariae</name>
    <dbReference type="NCBI Taxonomy" id="5858"/>
    <lineage>
        <taxon>Eukaryota</taxon>
        <taxon>Sar</taxon>
        <taxon>Alveolata</taxon>
        <taxon>Apicomplexa</taxon>
        <taxon>Aconoidasida</taxon>
        <taxon>Haemosporida</taxon>
        <taxon>Plasmodiidae</taxon>
        <taxon>Plasmodium</taxon>
        <taxon>Plasmodium (Plasmodium)</taxon>
    </lineage>
</organism>
<reference evidence="2" key="2">
    <citation type="submission" date="2016-05" db="EMBL/GenBank/DDBJ databases">
        <authorList>
            <person name="Lavstsen T."/>
            <person name="Jespersen J.S."/>
        </authorList>
    </citation>
    <scope>NUCLEOTIDE SEQUENCE [LARGE SCALE GENOMIC DNA]</scope>
</reference>
<name>A0A1A8WBV8_PLAMA</name>
<feature type="transmembrane region" description="Helical" evidence="1">
    <location>
        <begin position="150"/>
        <end position="169"/>
    </location>
</feature>
<reference evidence="4" key="1">
    <citation type="submission" date="2016-05" db="EMBL/GenBank/DDBJ databases">
        <authorList>
            <person name="Naeem Raeece"/>
        </authorList>
    </citation>
    <scope>NUCLEOTIDE SEQUENCE [LARGE SCALE GENOMIC DNA]</scope>
</reference>
<dbReference type="Proteomes" id="UP000219813">
    <property type="component" value="Chromosome 13"/>
</dbReference>
<dbReference type="EMBL" id="LT594634">
    <property type="protein sequence ID" value="SCP02654.1"/>
    <property type="molecule type" value="Genomic_DNA"/>
</dbReference>
<protein>
    <submittedName>
        <fullName evidence="2">Uncharacterized protein</fullName>
    </submittedName>
</protein>
<gene>
    <name evidence="3" type="primary">PmUG01_13030100</name>
    <name evidence="2" type="ORF">PMALA_026300</name>
    <name evidence="3" type="ORF">PMUG01_13030100</name>
</gene>
<dbReference type="GeneID" id="39871012"/>
<dbReference type="KEGG" id="pmal:PMUG01_13030100"/>
<keyword evidence="1" id="KW-0472">Membrane</keyword>
<dbReference type="RefSeq" id="XP_028863687.1">
    <property type="nucleotide sequence ID" value="XM_029007282.1"/>
</dbReference>
<reference evidence="3 5" key="3">
    <citation type="submission" date="2016-06" db="EMBL/GenBank/DDBJ databases">
        <authorList>
            <consortium name="Pathogen Informatics"/>
        </authorList>
    </citation>
    <scope>NUCLEOTIDE SEQUENCE [LARGE SCALE GENOMIC DNA]</scope>
</reference>
<dbReference type="VEuPathDB" id="PlasmoDB:PmUG01_13030100"/>
<feature type="transmembrane region" description="Helical" evidence="1">
    <location>
        <begin position="203"/>
        <end position="224"/>
    </location>
</feature>
<evidence type="ECO:0000313" key="5">
    <source>
        <dbReference type="Proteomes" id="UP000219813"/>
    </source>
</evidence>
<evidence type="ECO:0000313" key="4">
    <source>
        <dbReference type="Proteomes" id="UP000078597"/>
    </source>
</evidence>
<keyword evidence="5" id="KW-1185">Reference proteome</keyword>
<dbReference type="PANTHER" id="PTHR38483">
    <property type="entry name" value="CHROMOSOME 1, WHOLE GENOME SHOTGUN SEQUENCE"/>
    <property type="match status" value="1"/>
</dbReference>
<dbReference type="PANTHER" id="PTHR38483:SF1">
    <property type="entry name" value="ION TRANSPORT DOMAIN-CONTAINING PROTEIN"/>
    <property type="match status" value="1"/>
</dbReference>
<proteinExistence type="predicted"/>
<dbReference type="AlphaFoldDB" id="A0A1A8WBV8"/>
<accession>A0A1A8WBV8</accession>
<evidence type="ECO:0000256" key="1">
    <source>
        <dbReference type="SAM" id="Phobius"/>
    </source>
</evidence>
<sequence length="294" mass="34729">MDSFIDDEINNSASENEPVLLNIDDLLHLKKSKKKSKNNRYTNYQYGSHTFRKIEEQDMNDNAHEFLLHKEENFKIPNKENTSKGSSKWYVYYISVCSKMKNFFEKLINKLKNIFINKKREENFFYYSSNVSSDFLNILANRLYYSRVTAYLYFIVILLNVFILIYTIFTKILSKVIVASEMFVILMSFLEISLRLTTQGSNYFYHFDGLFDVTVTTMCLLLLVSSGDIKVFYENDIVKTANNEMEEIVSQTLTMLRFSFQLFRTVTFFMHYRRTKAPTDNIDFSLLNLSAEDP</sequence>
<dbReference type="OMA" id="QFFRTIT"/>
<keyword evidence="1" id="KW-0812">Transmembrane</keyword>
<dbReference type="EMBL" id="FLQW01001407">
    <property type="protein sequence ID" value="SBS89498.1"/>
    <property type="molecule type" value="Genomic_DNA"/>
</dbReference>
<evidence type="ECO:0000313" key="2">
    <source>
        <dbReference type="EMBL" id="SBS89498.1"/>
    </source>
</evidence>
<dbReference type="Proteomes" id="UP000078597">
    <property type="component" value="Unassembled WGS sequence"/>
</dbReference>